<feature type="compositionally biased region" description="Polar residues" evidence="1">
    <location>
        <begin position="311"/>
        <end position="325"/>
    </location>
</feature>
<evidence type="ECO:0000313" key="4">
    <source>
        <dbReference type="Proteomes" id="UP000054408"/>
    </source>
</evidence>
<dbReference type="PANTHER" id="PTHR46622">
    <property type="entry name" value="DNA-DEPENDENT METALLOPROTEASE WSS1"/>
    <property type="match status" value="1"/>
</dbReference>
<dbReference type="OMA" id="HEVTHIV"/>
<organism evidence="3 4">
    <name type="scientific">Thecamonas trahens ATCC 50062</name>
    <dbReference type="NCBI Taxonomy" id="461836"/>
    <lineage>
        <taxon>Eukaryota</taxon>
        <taxon>Apusozoa</taxon>
        <taxon>Apusomonadida</taxon>
        <taxon>Apusomonadidae</taxon>
        <taxon>Thecamonas</taxon>
    </lineage>
</organism>
<gene>
    <name evidence="3" type="ORF">AMSG_06793</name>
</gene>
<feature type="region of interest" description="Disordered" evidence="1">
    <location>
        <begin position="276"/>
        <end position="331"/>
    </location>
</feature>
<protein>
    <recommendedName>
        <fullName evidence="2">WLM domain-containing protein</fullName>
    </recommendedName>
</protein>
<dbReference type="Pfam" id="PF08325">
    <property type="entry name" value="WLM"/>
    <property type="match status" value="1"/>
</dbReference>
<dbReference type="GO" id="GO:0005634">
    <property type="term" value="C:nucleus"/>
    <property type="evidence" value="ECO:0007669"/>
    <property type="project" value="TreeGrafter"/>
</dbReference>
<dbReference type="PANTHER" id="PTHR46622:SF1">
    <property type="entry name" value="DNA-DEPENDENT METALLOPROTEASE WSS1"/>
    <property type="match status" value="1"/>
</dbReference>
<reference evidence="3 4" key="1">
    <citation type="submission" date="2010-05" db="EMBL/GenBank/DDBJ databases">
        <title>The Genome Sequence of Thecamonas trahens ATCC 50062.</title>
        <authorList>
            <consortium name="The Broad Institute Genome Sequencing Platform"/>
            <person name="Russ C."/>
            <person name="Cuomo C."/>
            <person name="Shea T."/>
            <person name="Young S.K."/>
            <person name="Zeng Q."/>
            <person name="Koehrsen M."/>
            <person name="Haas B."/>
            <person name="Borodovsky M."/>
            <person name="Guigo R."/>
            <person name="Alvarado L."/>
            <person name="Berlin A."/>
            <person name="Bochicchio J."/>
            <person name="Borenstein D."/>
            <person name="Chapman S."/>
            <person name="Chen Z."/>
            <person name="Freedman E."/>
            <person name="Gellesch M."/>
            <person name="Goldberg J."/>
            <person name="Griggs A."/>
            <person name="Gujja S."/>
            <person name="Heilman E."/>
            <person name="Heiman D."/>
            <person name="Hepburn T."/>
            <person name="Howarth C."/>
            <person name="Jen D."/>
            <person name="Larson L."/>
            <person name="Mehta T."/>
            <person name="Park D."/>
            <person name="Pearson M."/>
            <person name="Roberts A."/>
            <person name="Saif S."/>
            <person name="Shenoy N."/>
            <person name="Sisk P."/>
            <person name="Stolte C."/>
            <person name="Sykes S."/>
            <person name="Thomson T."/>
            <person name="Walk T."/>
            <person name="White J."/>
            <person name="Yandava C."/>
            <person name="Burger G."/>
            <person name="Gray M.W."/>
            <person name="Holland P.W.H."/>
            <person name="King N."/>
            <person name="Lang F.B.F."/>
            <person name="Roger A.J."/>
            <person name="Ruiz-Trillo I."/>
            <person name="Lander E."/>
            <person name="Nusbaum C."/>
        </authorList>
    </citation>
    <scope>NUCLEOTIDE SEQUENCE [LARGE SCALE GENOMIC DNA]</scope>
    <source>
        <strain evidence="3 4">ATCC 50062</strain>
    </source>
</reference>
<evidence type="ECO:0000313" key="3">
    <source>
        <dbReference type="EMBL" id="KNC50312.1"/>
    </source>
</evidence>
<dbReference type="GeneID" id="25565875"/>
<dbReference type="PROSITE" id="PS51397">
    <property type="entry name" value="WLM"/>
    <property type="match status" value="1"/>
</dbReference>
<name>A0A0L0DD88_THETB</name>
<dbReference type="AlphaFoldDB" id="A0A0L0DD88"/>
<feature type="domain" description="WLM" evidence="2">
    <location>
        <begin position="7"/>
        <end position="210"/>
    </location>
</feature>
<keyword evidence="4" id="KW-1185">Reference proteome</keyword>
<sequence>MSHASSAGFGSGFGSGSGIGKVTVKDMQDKAALELLTRVVDDVRRIVDDHGWRVGMVGELTSSNRRLLGLNVNAGQKILIRLRNTLLGPLFPYDDVMETMLHELAHNDVGPHNTAFYALLDKLRGELASLKRNGYSRPFAGSGRTLGGTFLNWDAPRGPPVAAASAAAVRRAKLGRIMGSGVLGSASTARVGKKLTPRELRARAAEQRLRDQVWCASRGDLDEATAAAEVAVDAATVDTAAAAEADVETPDVICKCCTLVNEPQFLCCDACGSTRSGHSSTDPPPPPPSLLASSPPPSAPSTALPRRKRSLSTSAPQPSYTTASGSKRARSLTHSRNTSSFWTCPACTQINEVTGSAVCHVSLLTGFSKDISAVPKGWTANLVEFDSVINQSRVTVAPYSPDRCANWVL</sequence>
<dbReference type="InterPro" id="IPR053000">
    <property type="entry name" value="WSS1-like_metalloprotease"/>
</dbReference>
<feature type="compositionally biased region" description="Pro residues" evidence="1">
    <location>
        <begin position="282"/>
        <end position="299"/>
    </location>
</feature>
<dbReference type="RefSeq" id="XP_013756859.1">
    <property type="nucleotide sequence ID" value="XM_013901405.1"/>
</dbReference>
<dbReference type="OrthoDB" id="261960at2759"/>
<dbReference type="GO" id="GO:0008237">
    <property type="term" value="F:metallopeptidase activity"/>
    <property type="evidence" value="ECO:0007669"/>
    <property type="project" value="TreeGrafter"/>
</dbReference>
<dbReference type="STRING" id="461836.A0A0L0DD88"/>
<dbReference type="GO" id="GO:0006281">
    <property type="term" value="P:DNA repair"/>
    <property type="evidence" value="ECO:0007669"/>
    <property type="project" value="TreeGrafter"/>
</dbReference>
<dbReference type="Proteomes" id="UP000054408">
    <property type="component" value="Unassembled WGS sequence"/>
</dbReference>
<dbReference type="eggNOG" id="KOG1558">
    <property type="taxonomic scope" value="Eukaryota"/>
</dbReference>
<proteinExistence type="predicted"/>
<dbReference type="InterPro" id="IPR013536">
    <property type="entry name" value="WLM_dom"/>
</dbReference>
<evidence type="ECO:0000256" key="1">
    <source>
        <dbReference type="SAM" id="MobiDB-lite"/>
    </source>
</evidence>
<evidence type="ECO:0000259" key="2">
    <source>
        <dbReference type="PROSITE" id="PS51397"/>
    </source>
</evidence>
<dbReference type="EMBL" id="GL349461">
    <property type="protein sequence ID" value="KNC50312.1"/>
    <property type="molecule type" value="Genomic_DNA"/>
</dbReference>
<accession>A0A0L0DD88</accession>